<dbReference type="RefSeq" id="XP_001597152.1">
    <property type="nucleotide sequence ID" value="XM_001597102.1"/>
</dbReference>
<evidence type="ECO:0000313" key="2">
    <source>
        <dbReference type="EMBL" id="EDN96420.1"/>
    </source>
</evidence>
<dbReference type="eggNOG" id="ENOG502RBCG">
    <property type="taxonomic scope" value="Eukaryota"/>
</dbReference>
<dbReference type="InterPro" id="IPR013216">
    <property type="entry name" value="Methyltransf_11"/>
</dbReference>
<dbReference type="KEGG" id="ssl:SS1G_01346"/>
<proteinExistence type="predicted"/>
<evidence type="ECO:0000259" key="1">
    <source>
        <dbReference type="Pfam" id="PF08241"/>
    </source>
</evidence>
<accession>A7E7R8</accession>
<dbReference type="Pfam" id="PF08241">
    <property type="entry name" value="Methyltransf_11"/>
    <property type="match status" value="1"/>
</dbReference>
<dbReference type="EMBL" id="CH476622">
    <property type="protein sequence ID" value="EDN96420.1"/>
    <property type="molecule type" value="Genomic_DNA"/>
</dbReference>
<dbReference type="GO" id="GO:0008757">
    <property type="term" value="F:S-adenosylmethionine-dependent methyltransferase activity"/>
    <property type="evidence" value="ECO:0007669"/>
    <property type="project" value="InterPro"/>
</dbReference>
<dbReference type="AlphaFoldDB" id="A7E7R8"/>
<dbReference type="Gene3D" id="3.40.50.150">
    <property type="entry name" value="Vaccinia Virus protein VP39"/>
    <property type="match status" value="1"/>
</dbReference>
<dbReference type="Proteomes" id="UP000001312">
    <property type="component" value="Unassembled WGS sequence"/>
</dbReference>
<dbReference type="HOGENOM" id="CLU_1579453_0_0_1"/>
<organism evidence="2 3">
    <name type="scientific">Sclerotinia sclerotiorum (strain ATCC 18683 / 1980 / Ss-1)</name>
    <name type="common">White mold</name>
    <name type="synonym">Whetzelinia sclerotiorum</name>
    <dbReference type="NCBI Taxonomy" id="665079"/>
    <lineage>
        <taxon>Eukaryota</taxon>
        <taxon>Fungi</taxon>
        <taxon>Dikarya</taxon>
        <taxon>Ascomycota</taxon>
        <taxon>Pezizomycotina</taxon>
        <taxon>Leotiomycetes</taxon>
        <taxon>Helotiales</taxon>
        <taxon>Sclerotiniaceae</taxon>
        <taxon>Sclerotinia</taxon>
    </lineage>
</organism>
<keyword evidence="3" id="KW-1185">Reference proteome</keyword>
<sequence length="169" mass="19010">MASDRHLPVPTGNSTGKLVFASGRSQQSVRTRKIKGGIGLISTSRFTFQAHNFDLVHSRLMTGAIHVNRWAGYLRDMLRVLRPGGWAQLVELYHNVQSDNGSLTDDPREYEIGTANRVNVQQFLSSIALYPFAERLEMPIQDVQLLVAQARVEADDPRLKVKAKSRRPK</sequence>
<protein>
    <recommendedName>
        <fullName evidence="1">Methyltransferase type 11 domain-containing protein</fullName>
    </recommendedName>
</protein>
<dbReference type="InParanoid" id="A7E7R8"/>
<dbReference type="GeneID" id="5494077"/>
<gene>
    <name evidence="2" type="ORF">SS1G_01346</name>
</gene>
<dbReference type="InterPro" id="IPR029063">
    <property type="entry name" value="SAM-dependent_MTases_sf"/>
</dbReference>
<name>A7E7R8_SCLS1</name>
<evidence type="ECO:0000313" key="3">
    <source>
        <dbReference type="Proteomes" id="UP000001312"/>
    </source>
</evidence>
<dbReference type="SUPFAM" id="SSF53335">
    <property type="entry name" value="S-adenosyl-L-methionine-dependent methyltransferases"/>
    <property type="match status" value="1"/>
</dbReference>
<reference evidence="3" key="1">
    <citation type="journal article" date="2011" name="PLoS Genet.">
        <title>Genomic analysis of the necrotrophic fungal pathogens Sclerotinia sclerotiorum and Botrytis cinerea.</title>
        <authorList>
            <person name="Amselem J."/>
            <person name="Cuomo C.A."/>
            <person name="van Kan J.A."/>
            <person name="Viaud M."/>
            <person name="Benito E.P."/>
            <person name="Couloux A."/>
            <person name="Coutinho P.M."/>
            <person name="de Vries R.P."/>
            <person name="Dyer P.S."/>
            <person name="Fillinger S."/>
            <person name="Fournier E."/>
            <person name="Gout L."/>
            <person name="Hahn M."/>
            <person name="Kohn L."/>
            <person name="Lapalu N."/>
            <person name="Plummer K.M."/>
            <person name="Pradier J.M."/>
            <person name="Quevillon E."/>
            <person name="Sharon A."/>
            <person name="Simon A."/>
            <person name="ten Have A."/>
            <person name="Tudzynski B."/>
            <person name="Tudzynski P."/>
            <person name="Wincker P."/>
            <person name="Andrew M."/>
            <person name="Anthouard V."/>
            <person name="Beever R.E."/>
            <person name="Beffa R."/>
            <person name="Benoit I."/>
            <person name="Bouzid O."/>
            <person name="Brault B."/>
            <person name="Chen Z."/>
            <person name="Choquer M."/>
            <person name="Collemare J."/>
            <person name="Cotton P."/>
            <person name="Danchin E.G."/>
            <person name="Da Silva C."/>
            <person name="Gautier A."/>
            <person name="Giraud C."/>
            <person name="Giraud T."/>
            <person name="Gonzalez C."/>
            <person name="Grossetete S."/>
            <person name="Guldener U."/>
            <person name="Henrissat B."/>
            <person name="Howlett B.J."/>
            <person name="Kodira C."/>
            <person name="Kretschmer M."/>
            <person name="Lappartient A."/>
            <person name="Leroch M."/>
            <person name="Levis C."/>
            <person name="Mauceli E."/>
            <person name="Neuveglise C."/>
            <person name="Oeser B."/>
            <person name="Pearson M."/>
            <person name="Poulain J."/>
            <person name="Poussereau N."/>
            <person name="Quesneville H."/>
            <person name="Rascle C."/>
            <person name="Schumacher J."/>
            <person name="Segurens B."/>
            <person name="Sexton A."/>
            <person name="Silva E."/>
            <person name="Sirven C."/>
            <person name="Soanes D.M."/>
            <person name="Talbot N.J."/>
            <person name="Templeton M."/>
            <person name="Yandava C."/>
            <person name="Yarden O."/>
            <person name="Zeng Q."/>
            <person name="Rollins J.A."/>
            <person name="Lebrun M.H."/>
            <person name="Dickman M."/>
        </authorList>
    </citation>
    <scope>NUCLEOTIDE SEQUENCE [LARGE SCALE GENOMIC DNA]</scope>
    <source>
        <strain evidence="3">ATCC 18683 / 1980 / Ss-1</strain>
    </source>
</reference>
<feature type="domain" description="Methyltransferase type 11" evidence="1">
    <location>
        <begin position="44"/>
        <end position="87"/>
    </location>
</feature>